<dbReference type="AlphaFoldDB" id="A0A7G9Y2J9"/>
<dbReference type="EMBL" id="MT631136">
    <property type="protein sequence ID" value="QNO45640.1"/>
    <property type="molecule type" value="Genomic_DNA"/>
</dbReference>
<accession>A0A7G9Y2J9</accession>
<dbReference type="GO" id="GO:0016779">
    <property type="term" value="F:nucleotidyltransferase activity"/>
    <property type="evidence" value="ECO:0007669"/>
    <property type="project" value="InterPro"/>
</dbReference>
<dbReference type="InterPro" id="IPR002934">
    <property type="entry name" value="Polymerase_NTP_transf_dom"/>
</dbReference>
<organism evidence="2">
    <name type="scientific">Candidatus Methanogaster sp. ANME-2c ERB4</name>
    <dbReference type="NCBI Taxonomy" id="2759911"/>
    <lineage>
        <taxon>Archaea</taxon>
        <taxon>Methanobacteriati</taxon>
        <taxon>Methanobacteriota</taxon>
        <taxon>Stenosarchaea group</taxon>
        <taxon>Methanomicrobia</taxon>
        <taxon>Methanosarcinales</taxon>
        <taxon>ANME-2 cluster</taxon>
        <taxon>Candidatus Methanogasteraceae</taxon>
        <taxon>Candidatus Methanogaster</taxon>
    </lineage>
</organism>
<dbReference type="PANTHER" id="PTHR43449:SF1">
    <property type="entry name" value="POLYMERASE BETA NUCLEOTIDYLTRANSFERASE DOMAIN-CONTAINING PROTEIN"/>
    <property type="match status" value="1"/>
</dbReference>
<evidence type="ECO:0000313" key="4">
    <source>
        <dbReference type="EMBL" id="QNO45373.1"/>
    </source>
</evidence>
<dbReference type="SUPFAM" id="SSF81301">
    <property type="entry name" value="Nucleotidyltransferase"/>
    <property type="match status" value="1"/>
</dbReference>
<dbReference type="EMBL" id="MT630721">
    <property type="protein sequence ID" value="QNO42233.1"/>
    <property type="molecule type" value="Genomic_DNA"/>
</dbReference>
<dbReference type="Gene3D" id="3.30.460.10">
    <property type="entry name" value="Beta Polymerase, domain 2"/>
    <property type="match status" value="1"/>
</dbReference>
<dbReference type="PANTHER" id="PTHR43449">
    <property type="entry name" value="NUCLEOTIDYLTRANSFERASE"/>
    <property type="match status" value="1"/>
</dbReference>
<evidence type="ECO:0000259" key="1">
    <source>
        <dbReference type="Pfam" id="PF01909"/>
    </source>
</evidence>
<gene>
    <name evidence="3" type="ORF">BKKEKDFB_00015</name>
    <name evidence="4" type="ORF">CHNKENMJ_00004</name>
    <name evidence="5" type="ORF">JMABOEBK_00037</name>
    <name evidence="2" type="ORF">MKPHGJHB_00011</name>
</gene>
<evidence type="ECO:0000313" key="5">
    <source>
        <dbReference type="EMBL" id="QNO45640.1"/>
    </source>
</evidence>
<dbReference type="InterPro" id="IPR043519">
    <property type="entry name" value="NT_sf"/>
</dbReference>
<reference evidence="2" key="1">
    <citation type="submission" date="2020-06" db="EMBL/GenBank/DDBJ databases">
        <title>Unique genomic features of the anaerobic methanotrophic archaea.</title>
        <authorList>
            <person name="Chadwick G.L."/>
            <person name="Skennerton C.T."/>
            <person name="Laso-Perez R."/>
            <person name="Leu A.O."/>
            <person name="Speth D.R."/>
            <person name="Yu H."/>
            <person name="Morgan-Lang C."/>
            <person name="Hatzenpichler R."/>
            <person name="Goudeau D."/>
            <person name="Malmstrom R."/>
            <person name="Brazelton W.J."/>
            <person name="Woyke T."/>
            <person name="Hallam S.J."/>
            <person name="Tyson G.W."/>
            <person name="Wegener G."/>
            <person name="Boetius A."/>
            <person name="Orphan V."/>
        </authorList>
    </citation>
    <scope>NUCLEOTIDE SEQUENCE</scope>
</reference>
<protein>
    <recommendedName>
        <fullName evidence="1">Polymerase nucleotidyl transferase domain-containing protein</fullName>
    </recommendedName>
</protein>
<feature type="domain" description="Polymerase nucleotidyl transferase" evidence="1">
    <location>
        <begin position="15"/>
        <end position="63"/>
    </location>
</feature>
<name>A0A7G9Y2J9_9EURY</name>
<evidence type="ECO:0000313" key="2">
    <source>
        <dbReference type="EMBL" id="QNO42233.1"/>
    </source>
</evidence>
<dbReference type="EMBL" id="MT630806">
    <property type="protein sequence ID" value="QNO43303.1"/>
    <property type="molecule type" value="Genomic_DNA"/>
</dbReference>
<dbReference type="CDD" id="cd05403">
    <property type="entry name" value="NT_KNTase_like"/>
    <property type="match status" value="1"/>
</dbReference>
<dbReference type="Pfam" id="PF01909">
    <property type="entry name" value="NTP_transf_2"/>
    <property type="match status" value="1"/>
</dbReference>
<dbReference type="EMBL" id="MT631104">
    <property type="protein sequence ID" value="QNO45373.1"/>
    <property type="molecule type" value="Genomic_DNA"/>
</dbReference>
<evidence type="ECO:0000313" key="3">
    <source>
        <dbReference type="EMBL" id="QNO43303.1"/>
    </source>
</evidence>
<sequence>MVKSRVISAIKFLQQCLKETGLEVSKIILFGSQSREEATEESDIDILIISEDFWNKDIFERAKLTKDAEIILLCHITDKSTAGGGMTSNRLENKTNVKRLNGWLI</sequence>
<proteinExistence type="predicted"/>